<evidence type="ECO:0000259" key="5">
    <source>
        <dbReference type="PROSITE" id="PS50114"/>
    </source>
</evidence>
<dbReference type="CDD" id="cd00202">
    <property type="entry name" value="ZnF_GATA"/>
    <property type="match status" value="1"/>
</dbReference>
<dbReference type="InterPro" id="IPR000679">
    <property type="entry name" value="Znf_GATA"/>
</dbReference>
<dbReference type="PANTHER" id="PTHR46855">
    <property type="entry name" value="OSJNBB0038F03.10 PROTEIN"/>
    <property type="match status" value="1"/>
</dbReference>
<dbReference type="PROSITE" id="PS00344">
    <property type="entry name" value="GATA_ZN_FINGER_1"/>
    <property type="match status" value="1"/>
</dbReference>
<dbReference type="Gene3D" id="3.30.50.10">
    <property type="entry name" value="Erythroid Transcription Factor GATA-1, subunit A"/>
    <property type="match status" value="1"/>
</dbReference>
<dbReference type="PROSITE" id="PS50114">
    <property type="entry name" value="GATA_ZN_FINGER_2"/>
    <property type="match status" value="1"/>
</dbReference>
<keyword evidence="4" id="KW-0862">Zinc</keyword>
<feature type="domain" description="GATA-type" evidence="5">
    <location>
        <begin position="7"/>
        <end position="58"/>
    </location>
</feature>
<accession>A0ABQ9L2V7</accession>
<keyword evidence="4" id="KW-0479">Metal-binding</keyword>
<evidence type="ECO:0000313" key="7">
    <source>
        <dbReference type="Proteomes" id="UP001174677"/>
    </source>
</evidence>
<keyword evidence="1" id="KW-0805">Transcription regulation</keyword>
<dbReference type="PANTHER" id="PTHR46855:SF21">
    <property type="entry name" value="GATA ZINC FINGER PROTEIN"/>
    <property type="match status" value="1"/>
</dbReference>
<reference evidence="6" key="1">
    <citation type="journal article" date="2023" name="Plant Biotechnol. J.">
        <title>Chromosome-level wild Hevea brasiliensis genome provides new tools for genomic-assisted breeding and valuable loci to elevate rubber yield.</title>
        <authorList>
            <person name="Cheng H."/>
            <person name="Song X."/>
            <person name="Hu Y."/>
            <person name="Wu T."/>
            <person name="Yang Q."/>
            <person name="An Z."/>
            <person name="Feng S."/>
            <person name="Deng Z."/>
            <person name="Wu W."/>
            <person name="Zeng X."/>
            <person name="Tu M."/>
            <person name="Wang X."/>
            <person name="Huang H."/>
        </authorList>
    </citation>
    <scope>NUCLEOTIDE SEQUENCE</scope>
    <source>
        <strain evidence="6">MT/VB/25A 57/8</strain>
    </source>
</reference>
<keyword evidence="3" id="KW-0804">Transcription</keyword>
<gene>
    <name evidence="6" type="ORF">P3X46_024201</name>
</gene>
<dbReference type="Proteomes" id="UP001174677">
    <property type="component" value="Chromosome 14"/>
</dbReference>
<organism evidence="6 7">
    <name type="scientific">Hevea brasiliensis</name>
    <name type="common">Para rubber tree</name>
    <name type="synonym">Siphonia brasiliensis</name>
    <dbReference type="NCBI Taxonomy" id="3981"/>
    <lineage>
        <taxon>Eukaryota</taxon>
        <taxon>Viridiplantae</taxon>
        <taxon>Streptophyta</taxon>
        <taxon>Embryophyta</taxon>
        <taxon>Tracheophyta</taxon>
        <taxon>Spermatophyta</taxon>
        <taxon>Magnoliopsida</taxon>
        <taxon>eudicotyledons</taxon>
        <taxon>Gunneridae</taxon>
        <taxon>Pentapetalae</taxon>
        <taxon>rosids</taxon>
        <taxon>fabids</taxon>
        <taxon>Malpighiales</taxon>
        <taxon>Euphorbiaceae</taxon>
        <taxon>Crotonoideae</taxon>
        <taxon>Micrandreae</taxon>
        <taxon>Hevea</taxon>
    </lineage>
</organism>
<protein>
    <recommendedName>
        <fullName evidence="5">GATA-type domain-containing protein</fullName>
    </recommendedName>
</protein>
<dbReference type="InterPro" id="IPR013088">
    <property type="entry name" value="Znf_NHR/GATA"/>
</dbReference>
<keyword evidence="7" id="KW-1185">Reference proteome</keyword>
<dbReference type="SMART" id="SM00401">
    <property type="entry name" value="ZnF_GATA"/>
    <property type="match status" value="1"/>
</dbReference>
<evidence type="ECO:0000256" key="3">
    <source>
        <dbReference type="ARBA" id="ARBA00023163"/>
    </source>
</evidence>
<evidence type="ECO:0000256" key="1">
    <source>
        <dbReference type="ARBA" id="ARBA00023015"/>
    </source>
</evidence>
<keyword evidence="4" id="KW-0863">Zinc-finger</keyword>
<evidence type="ECO:0000256" key="4">
    <source>
        <dbReference type="PROSITE-ProRule" id="PRU00094"/>
    </source>
</evidence>
<dbReference type="InterPro" id="IPR044589">
    <property type="entry name" value="GATA26/27"/>
</dbReference>
<evidence type="ECO:0000313" key="6">
    <source>
        <dbReference type="EMBL" id="KAJ9158636.1"/>
    </source>
</evidence>
<dbReference type="Pfam" id="PF00320">
    <property type="entry name" value="GATA"/>
    <property type="match status" value="1"/>
</dbReference>
<dbReference type="EMBL" id="JARPOI010000014">
    <property type="protein sequence ID" value="KAJ9158636.1"/>
    <property type="molecule type" value="Genomic_DNA"/>
</dbReference>
<dbReference type="SUPFAM" id="SSF57716">
    <property type="entry name" value="Glucocorticoid receptor-like (DNA-binding domain)"/>
    <property type="match status" value="1"/>
</dbReference>
<keyword evidence="2" id="KW-0238">DNA-binding</keyword>
<proteinExistence type="predicted"/>
<evidence type="ECO:0000256" key="2">
    <source>
        <dbReference type="ARBA" id="ARBA00023125"/>
    </source>
</evidence>
<sequence>MGKQGPCYHCGTNSTPLWRNGPPEKPVLCNACGSRYRIRGSLANYTPKHAQGQPTAKRVRIKSKSAPKKCKLISTEENFSIDVCHSPASDDFTTNKSSSESATSCSQSCYNVKEEENGGESPGGLIQGSLWKSGIPSRKRSVNVQRCLTPIERLQRELCNILKNDPSILSENEEDDLLIYNANKLQVSCNEIGLGGFLLKPNTTTTTITTTTEVAPPPAEPEKHSSAVDIKDSALIESQIDPHHPWVGFKKIEPVADG</sequence>
<comment type="caution">
    <text evidence="6">The sequence shown here is derived from an EMBL/GenBank/DDBJ whole genome shotgun (WGS) entry which is preliminary data.</text>
</comment>
<name>A0ABQ9L2V7_HEVBR</name>